<dbReference type="GO" id="GO:0051726">
    <property type="term" value="P:regulation of cell cycle"/>
    <property type="evidence" value="ECO:0007669"/>
    <property type="project" value="UniProtKB-ARBA"/>
</dbReference>
<dbReference type="InterPro" id="IPR036915">
    <property type="entry name" value="Cyclin-like_sf"/>
</dbReference>
<organism evidence="7">
    <name type="scientific">Micromonas pusilla</name>
    <name type="common">Picoplanktonic green alga</name>
    <name type="synonym">Chromulina pusilla</name>
    <dbReference type="NCBI Taxonomy" id="38833"/>
    <lineage>
        <taxon>Eukaryota</taxon>
        <taxon>Viridiplantae</taxon>
        <taxon>Chlorophyta</taxon>
        <taxon>Mamiellophyceae</taxon>
        <taxon>Mamiellales</taxon>
        <taxon>Mamiellaceae</taxon>
        <taxon>Micromonas</taxon>
    </lineage>
</organism>
<keyword evidence="1" id="KW-0132">Cell division</keyword>
<dbReference type="SMART" id="SM00385">
    <property type="entry name" value="CYCLIN"/>
    <property type="match status" value="1"/>
</dbReference>
<proteinExistence type="inferred from homology"/>
<feature type="compositionally biased region" description="Basic residues" evidence="5">
    <location>
        <begin position="371"/>
        <end position="382"/>
    </location>
</feature>
<dbReference type="InterPro" id="IPR006671">
    <property type="entry name" value="Cyclin_N"/>
</dbReference>
<evidence type="ECO:0000313" key="7">
    <source>
        <dbReference type="EMBL" id="CAD8521132.1"/>
    </source>
</evidence>
<dbReference type="Gene3D" id="1.10.472.10">
    <property type="entry name" value="Cyclin-like"/>
    <property type="match status" value="1"/>
</dbReference>
<feature type="region of interest" description="Disordered" evidence="5">
    <location>
        <begin position="16"/>
        <end position="48"/>
    </location>
</feature>
<evidence type="ECO:0000256" key="1">
    <source>
        <dbReference type="ARBA" id="ARBA00022618"/>
    </source>
</evidence>
<feature type="domain" description="Cyclin-like" evidence="6">
    <location>
        <begin position="165"/>
        <end position="251"/>
    </location>
</feature>
<keyword evidence="3" id="KW-0131">Cell cycle</keyword>
<feature type="compositionally biased region" description="Basic residues" evidence="5">
    <location>
        <begin position="393"/>
        <end position="409"/>
    </location>
</feature>
<evidence type="ECO:0000256" key="3">
    <source>
        <dbReference type="ARBA" id="ARBA00023306"/>
    </source>
</evidence>
<dbReference type="InterPro" id="IPR013763">
    <property type="entry name" value="Cyclin-like_dom"/>
</dbReference>
<dbReference type="GO" id="GO:0019887">
    <property type="term" value="F:protein kinase regulator activity"/>
    <property type="evidence" value="ECO:0007669"/>
    <property type="project" value="UniProtKB-ARBA"/>
</dbReference>
<dbReference type="FunFam" id="1.10.472.10:FF:000010">
    <property type="entry name" value="G1/S-specific cyclin Cln1"/>
    <property type="match status" value="1"/>
</dbReference>
<dbReference type="EMBL" id="HBEQ01010636">
    <property type="protein sequence ID" value="CAD8521132.1"/>
    <property type="molecule type" value="Transcribed_RNA"/>
</dbReference>
<protein>
    <recommendedName>
        <fullName evidence="6">Cyclin-like domain-containing protein</fullName>
    </recommendedName>
</protein>
<gene>
    <name evidence="7" type="ORF">MCOM1403_LOCUS8562</name>
</gene>
<name>A0A7S0IGK4_MICPS</name>
<feature type="region of interest" description="Disordered" evidence="5">
    <location>
        <begin position="368"/>
        <end position="427"/>
    </location>
</feature>
<accession>A0A7S0IGK4</accession>
<evidence type="ECO:0000256" key="2">
    <source>
        <dbReference type="ARBA" id="ARBA00023127"/>
    </source>
</evidence>
<dbReference type="PROSITE" id="PS00292">
    <property type="entry name" value="CYCLINS"/>
    <property type="match status" value="1"/>
</dbReference>
<comment type="similarity">
    <text evidence="4">Belongs to the cyclin family.</text>
</comment>
<dbReference type="Pfam" id="PF00134">
    <property type="entry name" value="Cyclin_N"/>
    <property type="match status" value="1"/>
</dbReference>
<dbReference type="InterPro" id="IPR039361">
    <property type="entry name" value="Cyclin"/>
</dbReference>
<evidence type="ECO:0000256" key="4">
    <source>
        <dbReference type="RuleBase" id="RU000383"/>
    </source>
</evidence>
<dbReference type="GO" id="GO:0051301">
    <property type="term" value="P:cell division"/>
    <property type="evidence" value="ECO:0007669"/>
    <property type="project" value="UniProtKB-KW"/>
</dbReference>
<reference evidence="7" key="1">
    <citation type="submission" date="2021-01" db="EMBL/GenBank/DDBJ databases">
        <authorList>
            <person name="Corre E."/>
            <person name="Pelletier E."/>
            <person name="Niang G."/>
            <person name="Scheremetjew M."/>
            <person name="Finn R."/>
            <person name="Kale V."/>
            <person name="Holt S."/>
            <person name="Cochrane G."/>
            <person name="Meng A."/>
            <person name="Brown T."/>
            <person name="Cohen L."/>
        </authorList>
    </citation>
    <scope>NUCLEOTIDE SEQUENCE</scope>
    <source>
        <strain evidence="7">CCMP1723</strain>
    </source>
</reference>
<sequence>MANMFGAVDFGFRPIRPDEDSLHSRPAASTATAMDCGSGYDVRPEPAGSADWLETDALSDDDLFISDNETLPDATGFGARQRELNEAQAAKLAAERRPALRSPFRGTTLTELCERFGDCNPASATPGNVWCEVLETLRERERTKQRWRLDPNTAAHMKYRTTLIEWILEVCADFGFGPTTADLAVQYMDRVLSKVNVPKTSLQLVAMCCLEVAVKYEEVEQDVPSLPKLRKCASNVYSCEIIKKMELAGACDLPPTRRSPRAPTRVARFKQSNLLRRRRRRRERSTDRDPPESRTPSLRSAHRARMGSRDGGVRAFPRVRVRRHRRRHVSPRRRGRSALDASVRRAAPEAVLLPAQHLPAGCAPGGDRHGVQARRGHHRHRTAATEHLPRVAQRARRRRRIPERRARPHHVQDSRAVQGGDARGARE</sequence>
<keyword evidence="2 4" id="KW-0195">Cyclin</keyword>
<feature type="compositionally biased region" description="Basic residues" evidence="5">
    <location>
        <begin position="317"/>
        <end position="336"/>
    </location>
</feature>
<dbReference type="PANTHER" id="PTHR10177">
    <property type="entry name" value="CYCLINS"/>
    <property type="match status" value="1"/>
</dbReference>
<evidence type="ECO:0000256" key="5">
    <source>
        <dbReference type="SAM" id="MobiDB-lite"/>
    </source>
</evidence>
<evidence type="ECO:0000259" key="6">
    <source>
        <dbReference type="SMART" id="SM00385"/>
    </source>
</evidence>
<feature type="region of interest" description="Disordered" evidence="5">
    <location>
        <begin position="252"/>
        <end position="342"/>
    </location>
</feature>
<dbReference type="SUPFAM" id="SSF47954">
    <property type="entry name" value="Cyclin-like"/>
    <property type="match status" value="1"/>
</dbReference>
<dbReference type="InterPro" id="IPR048258">
    <property type="entry name" value="Cyclins_cyclin-box"/>
</dbReference>
<dbReference type="AlphaFoldDB" id="A0A7S0IGK4"/>